<dbReference type="Proteomes" id="UP000503441">
    <property type="component" value="Chromosome"/>
</dbReference>
<keyword evidence="4" id="KW-1185">Reference proteome</keyword>
<evidence type="ECO:0000313" key="3">
    <source>
        <dbReference type="EMBL" id="QIM19751.1"/>
    </source>
</evidence>
<proteinExistence type="predicted"/>
<dbReference type="Pfam" id="PF10935">
    <property type="entry name" value="DUF2637"/>
    <property type="match status" value="1"/>
</dbReference>
<feature type="transmembrane region" description="Helical" evidence="2">
    <location>
        <begin position="74"/>
        <end position="97"/>
    </location>
</feature>
<dbReference type="EMBL" id="CP049933">
    <property type="protein sequence ID" value="QIM19751.1"/>
    <property type="molecule type" value="Genomic_DNA"/>
</dbReference>
<evidence type="ECO:0000313" key="4">
    <source>
        <dbReference type="Proteomes" id="UP000503441"/>
    </source>
</evidence>
<evidence type="ECO:0000256" key="1">
    <source>
        <dbReference type="SAM" id="MobiDB-lite"/>
    </source>
</evidence>
<keyword evidence="2" id="KW-0472">Membrane</keyword>
<organism evidence="3 4">
    <name type="scientific">Leucobacter coleopterorum</name>
    <dbReference type="NCBI Taxonomy" id="2714933"/>
    <lineage>
        <taxon>Bacteria</taxon>
        <taxon>Bacillati</taxon>
        <taxon>Actinomycetota</taxon>
        <taxon>Actinomycetes</taxon>
        <taxon>Micrococcales</taxon>
        <taxon>Microbacteriaceae</taxon>
        <taxon>Leucobacter</taxon>
    </lineage>
</organism>
<feature type="region of interest" description="Disordered" evidence="1">
    <location>
        <begin position="143"/>
        <end position="171"/>
    </location>
</feature>
<keyword evidence="2" id="KW-1133">Transmembrane helix</keyword>
<evidence type="ECO:0000256" key="2">
    <source>
        <dbReference type="SAM" id="Phobius"/>
    </source>
</evidence>
<sequence>MCSGIRAAVCAAEVGTVLLAAAAFVLSFTTLRDLAQRAGVETGLAWLWPLIVDGIIVVSTVSVFALAGTRVVWYPWLLLVAGSSVSVTANAIHAVVAAEPGVPPLLAEAVAAVPPIVLVASTHLTAILIRHSRTVYTAASHNHLPENEEPAPAPQTSDPQPPVSHQIPNLSLIRPSKKQRPLVLPRLCRNRQRLTQRCGAKSPLSCVSKV</sequence>
<gene>
    <name evidence="3" type="ORF">G7066_08830</name>
</gene>
<name>A0ABX6JZL3_9MICO</name>
<feature type="transmembrane region" description="Helical" evidence="2">
    <location>
        <begin position="46"/>
        <end position="67"/>
    </location>
</feature>
<feature type="transmembrane region" description="Helical" evidence="2">
    <location>
        <begin position="109"/>
        <end position="129"/>
    </location>
</feature>
<reference evidence="3 4" key="1">
    <citation type="submission" date="2020-03" db="EMBL/GenBank/DDBJ databases">
        <title>Leucobacter sp. nov., isolated from beetles.</title>
        <authorList>
            <person name="Hyun D.-W."/>
            <person name="Bae J.-W."/>
        </authorList>
    </citation>
    <scope>NUCLEOTIDE SEQUENCE [LARGE SCALE GENOMIC DNA]</scope>
    <source>
        <strain evidence="3 4">HDW9A</strain>
    </source>
</reference>
<protein>
    <submittedName>
        <fullName evidence="3">DUF2637 domain-containing protein</fullName>
    </submittedName>
</protein>
<feature type="transmembrane region" description="Helical" evidence="2">
    <location>
        <begin position="7"/>
        <end position="26"/>
    </location>
</feature>
<keyword evidence="2" id="KW-0812">Transmembrane</keyword>
<accession>A0ABX6JZL3</accession>
<dbReference type="InterPro" id="IPR021235">
    <property type="entry name" value="DUF2637"/>
</dbReference>